<feature type="domain" description="NR LBD" evidence="4">
    <location>
        <begin position="1"/>
        <end position="219"/>
    </location>
</feature>
<dbReference type="AlphaFoldDB" id="A0A914XS02"/>
<evidence type="ECO:0000313" key="6">
    <source>
        <dbReference type="WBParaSite" id="PSU_v2.g10770.t1"/>
    </source>
</evidence>
<keyword evidence="3" id="KW-0675">Receptor</keyword>
<dbReference type="SMART" id="SM00430">
    <property type="entry name" value="HOLI"/>
    <property type="match status" value="1"/>
</dbReference>
<organism evidence="5 6">
    <name type="scientific">Panagrolaimus superbus</name>
    <dbReference type="NCBI Taxonomy" id="310955"/>
    <lineage>
        <taxon>Eukaryota</taxon>
        <taxon>Metazoa</taxon>
        <taxon>Ecdysozoa</taxon>
        <taxon>Nematoda</taxon>
        <taxon>Chromadorea</taxon>
        <taxon>Rhabditida</taxon>
        <taxon>Tylenchina</taxon>
        <taxon>Panagrolaimomorpha</taxon>
        <taxon>Panagrolaimoidea</taxon>
        <taxon>Panagrolaimidae</taxon>
        <taxon>Panagrolaimus</taxon>
    </lineage>
</organism>
<protein>
    <submittedName>
        <fullName evidence="6">NR LBD domain-containing protein</fullName>
    </submittedName>
</protein>
<evidence type="ECO:0000256" key="3">
    <source>
        <dbReference type="ARBA" id="ARBA00023170"/>
    </source>
</evidence>
<dbReference type="WBParaSite" id="PSU_v2.g10770.t1">
    <property type="protein sequence ID" value="PSU_v2.g10770.t1"/>
    <property type="gene ID" value="PSU_v2.g10770"/>
</dbReference>
<accession>A0A914XS02</accession>
<dbReference type="PROSITE" id="PS51843">
    <property type="entry name" value="NR_LBD"/>
    <property type="match status" value="1"/>
</dbReference>
<dbReference type="Gene3D" id="1.10.565.10">
    <property type="entry name" value="Retinoid X Receptor"/>
    <property type="match status" value="1"/>
</dbReference>
<reference evidence="6" key="1">
    <citation type="submission" date="2022-11" db="UniProtKB">
        <authorList>
            <consortium name="WormBaseParasite"/>
        </authorList>
    </citation>
    <scope>IDENTIFICATION</scope>
</reference>
<dbReference type="InterPro" id="IPR000536">
    <property type="entry name" value="Nucl_hrmn_rcpt_lig-bd"/>
</dbReference>
<keyword evidence="2" id="KW-0804">Transcription</keyword>
<evidence type="ECO:0000256" key="1">
    <source>
        <dbReference type="ARBA" id="ARBA00023015"/>
    </source>
</evidence>
<evidence type="ECO:0000256" key="2">
    <source>
        <dbReference type="ARBA" id="ARBA00023163"/>
    </source>
</evidence>
<dbReference type="PANTHER" id="PTHR46587">
    <property type="entry name" value="NUCLEAR HORMONE RECEPTOR FAMILY"/>
    <property type="match status" value="1"/>
</dbReference>
<dbReference type="InterPro" id="IPR035500">
    <property type="entry name" value="NHR-like_dom_sf"/>
</dbReference>
<keyword evidence="1" id="KW-0805">Transcription regulation</keyword>
<proteinExistence type="predicted"/>
<name>A0A914XS02_9BILA</name>
<dbReference type="Proteomes" id="UP000887577">
    <property type="component" value="Unplaced"/>
</dbReference>
<dbReference type="PANTHER" id="PTHR46587:SF5">
    <property type="entry name" value="NUCLEAR HORMONE RECEPTOR FAMILY"/>
    <property type="match status" value="1"/>
</dbReference>
<dbReference type="SUPFAM" id="SSF48508">
    <property type="entry name" value="Nuclear receptor ligand-binding domain"/>
    <property type="match status" value="1"/>
</dbReference>
<sequence length="223" mass="26124">MVPSDVDKLSTVELSGLLYWLEKQHPFKLLEHSDREALLKRYSVRKLSLDHFYQASKHKKMVAEGKFAMLNNTYVPPNETGFEGVTDDEKTRQAKFDIFRPTLDRLWATIVIPFSKMNVTDAEIVTLHILLLWSAQNNRYVSAPVKEIMRKRREWAVTRLFEHYQEIGVADPVIRLGEILLLLPEIEVVCDLHCTDFQVAKLFQFCDSLSSYWYDKWCYTSTD</sequence>
<keyword evidence="5" id="KW-1185">Reference proteome</keyword>
<evidence type="ECO:0000259" key="4">
    <source>
        <dbReference type="PROSITE" id="PS51843"/>
    </source>
</evidence>
<dbReference type="Pfam" id="PF00104">
    <property type="entry name" value="Hormone_recep"/>
    <property type="match status" value="1"/>
</dbReference>
<evidence type="ECO:0000313" key="5">
    <source>
        <dbReference type="Proteomes" id="UP000887577"/>
    </source>
</evidence>